<accession>A0A4Q2K8Y8</accession>
<comment type="caution">
    <text evidence="1">The sequence shown here is derived from an EMBL/GenBank/DDBJ whole genome shotgun (WGS) entry which is preliminary data.</text>
</comment>
<gene>
    <name evidence="1" type="ORF">ESZ91_01355</name>
</gene>
<organism evidence="1 2">
    <name type="scientific">Candidatus Borkfalkia ceftriaxoniphila</name>
    <dbReference type="NCBI Taxonomy" id="2508949"/>
    <lineage>
        <taxon>Bacteria</taxon>
        <taxon>Bacillati</taxon>
        <taxon>Bacillota</taxon>
        <taxon>Clostridia</taxon>
        <taxon>Christensenellales</taxon>
        <taxon>Christensenellaceae</taxon>
        <taxon>Candidatus Borkfalkia</taxon>
    </lineage>
</organism>
<evidence type="ECO:0000313" key="1">
    <source>
        <dbReference type="EMBL" id="RXZ61055.1"/>
    </source>
</evidence>
<keyword evidence="2" id="KW-1185">Reference proteome</keyword>
<dbReference type="Proteomes" id="UP000291269">
    <property type="component" value="Unassembled WGS sequence"/>
</dbReference>
<evidence type="ECO:0000313" key="2">
    <source>
        <dbReference type="Proteomes" id="UP000291269"/>
    </source>
</evidence>
<dbReference type="NCBIfam" id="TIGR01909">
    <property type="entry name" value="C_GCAxxG_C_C"/>
    <property type="match status" value="1"/>
</dbReference>
<proteinExistence type="predicted"/>
<dbReference type="AlphaFoldDB" id="A0A4Q2K8Y8"/>
<dbReference type="OrthoDB" id="9791535at2"/>
<sequence>MSRADLAKSNFMKGYNCSQAVLLAFADLAHLDEETALKISSSFGGGMGRMREVCGTVSGIFMAAGMIFYDAGAPAAKEKSNQYAIVQELARRFKEKNGSIICRELLSGVHTDSTPVAEARTEGYYKKRPCADLCYDAAEILEDYLRERSVIGE</sequence>
<dbReference type="Pfam" id="PF09719">
    <property type="entry name" value="C_GCAxxG_C_C"/>
    <property type="match status" value="1"/>
</dbReference>
<protein>
    <submittedName>
        <fullName evidence="1">C_GCAxxG_C_C family protein</fullName>
    </submittedName>
</protein>
<reference evidence="1 2" key="1">
    <citation type="journal article" date="2019" name="Gut">
        <title>Antibiotics-induced monodominance of a novel gut bacterial order.</title>
        <authorList>
            <person name="Hildebrand F."/>
            <person name="Moitinho-Silva L."/>
            <person name="Blasche S."/>
            <person name="Jahn M.T."/>
            <person name="Gossmann T.I."/>
            <person name="Heuerta-Cepas J."/>
            <person name="Hercog R."/>
            <person name="Luetge M."/>
            <person name="Bahram M."/>
            <person name="Pryszlak A."/>
            <person name="Alves R.J."/>
            <person name="Waszak S.M."/>
            <person name="Zhu A."/>
            <person name="Ye L."/>
            <person name="Costea P.I."/>
            <person name="Aalvink S."/>
            <person name="Belzer C."/>
            <person name="Forslund S.K."/>
            <person name="Sunagawa S."/>
            <person name="Hentschel U."/>
            <person name="Merten C."/>
            <person name="Patil K.R."/>
            <person name="Benes V."/>
            <person name="Bork P."/>
        </authorList>
    </citation>
    <scope>NUCLEOTIDE SEQUENCE [LARGE SCALE GENOMIC DNA]</scope>
    <source>
        <strain evidence="1 2">HDS1380</strain>
    </source>
</reference>
<dbReference type="InterPro" id="IPR010181">
    <property type="entry name" value="CGCAxxGCC_motif"/>
</dbReference>
<name>A0A4Q2K8Y8_9FIRM</name>
<dbReference type="RefSeq" id="WP_129223349.1">
    <property type="nucleotide sequence ID" value="NZ_SDOZ01000002.1"/>
</dbReference>
<dbReference type="EMBL" id="SDOZ01000002">
    <property type="protein sequence ID" value="RXZ61055.1"/>
    <property type="molecule type" value="Genomic_DNA"/>
</dbReference>